<feature type="transmembrane region" description="Helical" evidence="7">
    <location>
        <begin position="95"/>
        <end position="117"/>
    </location>
</feature>
<keyword evidence="2" id="KW-0813">Transport</keyword>
<sequence length="189" mass="20764">MTATCAAYAFAFLEFPLKRTLFIVFLATLMVPFEVTVITNLTTVVNLGWYNSYAGLAAPFMATGFGAFLLRQAFLGVPRDLRDAAALDGYGHWRFMVRVAVPLARPAMAALAVFSFLGAWNQYLWPLIVTKDSRYRTLQIGLRQLRATSLDQVNVTFAGVVIAALPLIILLVIFQKQLVRGLTAGAVKG</sequence>
<keyword evidence="3" id="KW-1003">Cell membrane</keyword>
<protein>
    <submittedName>
        <fullName evidence="9">Unannotated protein</fullName>
    </submittedName>
</protein>
<accession>A0A6J7P8Q4</accession>
<dbReference type="CDD" id="cd06261">
    <property type="entry name" value="TM_PBP2"/>
    <property type="match status" value="1"/>
</dbReference>
<gene>
    <name evidence="9" type="ORF">UFOPK4071_00155</name>
</gene>
<evidence type="ECO:0000256" key="7">
    <source>
        <dbReference type="SAM" id="Phobius"/>
    </source>
</evidence>
<dbReference type="GO" id="GO:0005886">
    <property type="term" value="C:plasma membrane"/>
    <property type="evidence" value="ECO:0007669"/>
    <property type="project" value="UniProtKB-SubCell"/>
</dbReference>
<comment type="subcellular location">
    <subcellularLocation>
        <location evidence="1">Cell membrane</location>
        <topology evidence="1">Multi-pass membrane protein</topology>
    </subcellularLocation>
</comment>
<evidence type="ECO:0000256" key="5">
    <source>
        <dbReference type="ARBA" id="ARBA00022989"/>
    </source>
</evidence>
<dbReference type="InterPro" id="IPR000515">
    <property type="entry name" value="MetI-like"/>
</dbReference>
<dbReference type="PANTHER" id="PTHR43744:SF8">
    <property type="entry name" value="SN-GLYCEROL-3-PHOSPHATE TRANSPORT SYSTEM PERMEASE PROTEIN UGPE"/>
    <property type="match status" value="1"/>
</dbReference>
<evidence type="ECO:0000256" key="3">
    <source>
        <dbReference type="ARBA" id="ARBA00022475"/>
    </source>
</evidence>
<dbReference type="EMBL" id="CAFBPF010000009">
    <property type="protein sequence ID" value="CAB5001521.1"/>
    <property type="molecule type" value="Genomic_DNA"/>
</dbReference>
<dbReference type="PANTHER" id="PTHR43744">
    <property type="entry name" value="ABC TRANSPORTER PERMEASE PROTEIN MG189-RELATED-RELATED"/>
    <property type="match status" value="1"/>
</dbReference>
<organism evidence="9">
    <name type="scientific">freshwater metagenome</name>
    <dbReference type="NCBI Taxonomy" id="449393"/>
    <lineage>
        <taxon>unclassified sequences</taxon>
        <taxon>metagenomes</taxon>
        <taxon>ecological metagenomes</taxon>
    </lineage>
</organism>
<feature type="transmembrane region" description="Helical" evidence="7">
    <location>
        <begin position="53"/>
        <end position="74"/>
    </location>
</feature>
<evidence type="ECO:0000256" key="1">
    <source>
        <dbReference type="ARBA" id="ARBA00004651"/>
    </source>
</evidence>
<dbReference type="AlphaFoldDB" id="A0A6J7P8Q4"/>
<evidence type="ECO:0000256" key="4">
    <source>
        <dbReference type="ARBA" id="ARBA00022692"/>
    </source>
</evidence>
<evidence type="ECO:0000256" key="6">
    <source>
        <dbReference type="ARBA" id="ARBA00023136"/>
    </source>
</evidence>
<evidence type="ECO:0000313" key="9">
    <source>
        <dbReference type="EMBL" id="CAB5001521.1"/>
    </source>
</evidence>
<keyword evidence="5 7" id="KW-1133">Transmembrane helix</keyword>
<feature type="transmembrane region" description="Helical" evidence="7">
    <location>
        <begin position="21"/>
        <end position="41"/>
    </location>
</feature>
<feature type="transmembrane region" description="Helical" evidence="7">
    <location>
        <begin position="155"/>
        <end position="174"/>
    </location>
</feature>
<keyword evidence="4 7" id="KW-0812">Transmembrane</keyword>
<dbReference type="Pfam" id="PF00528">
    <property type="entry name" value="BPD_transp_1"/>
    <property type="match status" value="1"/>
</dbReference>
<dbReference type="PROSITE" id="PS50928">
    <property type="entry name" value="ABC_TM1"/>
    <property type="match status" value="1"/>
</dbReference>
<dbReference type="Gene3D" id="1.10.3720.10">
    <property type="entry name" value="MetI-like"/>
    <property type="match status" value="1"/>
</dbReference>
<dbReference type="SUPFAM" id="SSF161098">
    <property type="entry name" value="MetI-like"/>
    <property type="match status" value="1"/>
</dbReference>
<evidence type="ECO:0000259" key="8">
    <source>
        <dbReference type="PROSITE" id="PS50928"/>
    </source>
</evidence>
<feature type="domain" description="ABC transmembrane type-1" evidence="8">
    <location>
        <begin position="1"/>
        <end position="174"/>
    </location>
</feature>
<dbReference type="GO" id="GO:0055085">
    <property type="term" value="P:transmembrane transport"/>
    <property type="evidence" value="ECO:0007669"/>
    <property type="project" value="InterPro"/>
</dbReference>
<evidence type="ECO:0000256" key="2">
    <source>
        <dbReference type="ARBA" id="ARBA00022448"/>
    </source>
</evidence>
<dbReference type="InterPro" id="IPR035906">
    <property type="entry name" value="MetI-like_sf"/>
</dbReference>
<proteinExistence type="predicted"/>
<reference evidence="9" key="1">
    <citation type="submission" date="2020-05" db="EMBL/GenBank/DDBJ databases">
        <authorList>
            <person name="Chiriac C."/>
            <person name="Salcher M."/>
            <person name="Ghai R."/>
            <person name="Kavagutti S V."/>
        </authorList>
    </citation>
    <scope>NUCLEOTIDE SEQUENCE</scope>
</reference>
<name>A0A6J7P8Q4_9ZZZZ</name>
<keyword evidence="6 7" id="KW-0472">Membrane</keyword>